<evidence type="ECO:0000313" key="8">
    <source>
        <dbReference type="Proteomes" id="UP001595457"/>
    </source>
</evidence>
<evidence type="ECO:0000256" key="3">
    <source>
        <dbReference type="ARBA" id="ARBA00022692"/>
    </source>
</evidence>
<dbReference type="EMBL" id="JBHRSJ010000029">
    <property type="protein sequence ID" value="MFC2973336.1"/>
    <property type="molecule type" value="Genomic_DNA"/>
</dbReference>
<feature type="transmembrane region" description="Helical" evidence="6">
    <location>
        <begin position="286"/>
        <end position="308"/>
    </location>
</feature>
<evidence type="ECO:0000313" key="7">
    <source>
        <dbReference type="EMBL" id="MFC2973336.1"/>
    </source>
</evidence>
<dbReference type="Proteomes" id="UP001595457">
    <property type="component" value="Unassembled WGS sequence"/>
</dbReference>
<evidence type="ECO:0000256" key="1">
    <source>
        <dbReference type="ARBA" id="ARBA00004651"/>
    </source>
</evidence>
<dbReference type="PANTHER" id="PTHR39087">
    <property type="entry name" value="UPF0104 MEMBRANE PROTEIN MJ1595"/>
    <property type="match status" value="1"/>
</dbReference>
<keyword evidence="2" id="KW-1003">Cell membrane</keyword>
<dbReference type="Pfam" id="PF03706">
    <property type="entry name" value="LPG_synthase_TM"/>
    <property type="match status" value="1"/>
</dbReference>
<keyword evidence="4 6" id="KW-1133">Transmembrane helix</keyword>
<proteinExistence type="predicted"/>
<feature type="transmembrane region" description="Helical" evidence="6">
    <location>
        <begin position="12"/>
        <end position="35"/>
    </location>
</feature>
<dbReference type="RefSeq" id="WP_377815023.1">
    <property type="nucleotide sequence ID" value="NZ_JBHRSJ010000029.1"/>
</dbReference>
<feature type="transmembrane region" description="Helical" evidence="6">
    <location>
        <begin position="237"/>
        <end position="257"/>
    </location>
</feature>
<dbReference type="PANTHER" id="PTHR39087:SF2">
    <property type="entry name" value="UPF0104 MEMBRANE PROTEIN MJ1595"/>
    <property type="match status" value="1"/>
</dbReference>
<feature type="transmembrane region" description="Helical" evidence="6">
    <location>
        <begin position="209"/>
        <end position="231"/>
    </location>
</feature>
<evidence type="ECO:0000256" key="2">
    <source>
        <dbReference type="ARBA" id="ARBA00022475"/>
    </source>
</evidence>
<organism evidence="7 8">
    <name type="scientific">Azotobacter bryophylli</name>
    <dbReference type="NCBI Taxonomy" id="1986537"/>
    <lineage>
        <taxon>Bacteria</taxon>
        <taxon>Pseudomonadati</taxon>
        <taxon>Pseudomonadota</taxon>
        <taxon>Gammaproteobacteria</taxon>
        <taxon>Pseudomonadales</taxon>
        <taxon>Pseudomonadaceae</taxon>
        <taxon>Azotobacter</taxon>
    </lineage>
</organism>
<reference evidence="8" key="1">
    <citation type="journal article" date="2019" name="Int. J. Syst. Evol. Microbiol.">
        <title>The Global Catalogue of Microorganisms (GCM) 10K type strain sequencing project: providing services to taxonomists for standard genome sequencing and annotation.</title>
        <authorList>
            <consortium name="The Broad Institute Genomics Platform"/>
            <consortium name="The Broad Institute Genome Sequencing Center for Infectious Disease"/>
            <person name="Wu L."/>
            <person name="Ma J."/>
        </authorList>
    </citation>
    <scope>NUCLEOTIDE SEQUENCE [LARGE SCALE GENOMIC DNA]</scope>
    <source>
        <strain evidence="8">KCTC 62195</strain>
    </source>
</reference>
<name>A0ABV7AVS9_9GAMM</name>
<comment type="caution">
    <text evidence="7">The sequence shown here is derived from an EMBL/GenBank/DDBJ whole genome shotgun (WGS) entry which is preliminary data.</text>
</comment>
<keyword evidence="5 6" id="KW-0472">Membrane</keyword>
<keyword evidence="3 6" id="KW-0812">Transmembrane</keyword>
<feature type="transmembrane region" description="Helical" evidence="6">
    <location>
        <begin position="149"/>
        <end position="167"/>
    </location>
</feature>
<comment type="subcellular location">
    <subcellularLocation>
        <location evidence="1">Cell membrane</location>
        <topology evidence="1">Multi-pass membrane protein</topology>
    </subcellularLocation>
</comment>
<gene>
    <name evidence="7" type="ORF">ACFOJE_14095</name>
</gene>
<keyword evidence="8" id="KW-1185">Reference proteome</keyword>
<evidence type="ECO:0000256" key="5">
    <source>
        <dbReference type="ARBA" id="ARBA00023136"/>
    </source>
</evidence>
<evidence type="ECO:0000256" key="4">
    <source>
        <dbReference type="ARBA" id="ARBA00022989"/>
    </source>
</evidence>
<protein>
    <submittedName>
        <fullName evidence="7">YbhN family protein</fullName>
    </submittedName>
</protein>
<accession>A0ABV7AVS9</accession>
<evidence type="ECO:0000256" key="6">
    <source>
        <dbReference type="SAM" id="Phobius"/>
    </source>
</evidence>
<feature type="transmembrane region" description="Helical" evidence="6">
    <location>
        <begin position="41"/>
        <end position="63"/>
    </location>
</feature>
<dbReference type="NCBIfam" id="TIGR00374">
    <property type="entry name" value="flippase-like domain"/>
    <property type="match status" value="1"/>
</dbReference>
<sequence>MSQALHLSGWRYRALILSVLLAAAGYLGFSLWGGWAEVVRAAARVGASGIGLALLLALANYGLRFLRWQLYLGALGQRLAWRPSLRIYLAGFALTTTPGKAGEALRGVLLKPWGVPYAQSFAAFFSERLSDLCAVALLALFGLGRHPDARPLIVAGLVLGLVCLAALSQGRLLERLLAPLGGTSGRLATLTRQALWVLQAARRCHRPGLLLAATLLGLLAWGAEALAFYGVLRGMGAQVPLAFALFVYALAMLAGALSFMPGGLGGAEAVMVALLAWQGMAAADAIAATVLIRLATLWFAVGIGVLALSGSRSGR</sequence>
<dbReference type="InterPro" id="IPR022791">
    <property type="entry name" value="L-PG_synthase/AglD"/>
</dbReference>